<evidence type="ECO:0000313" key="2">
    <source>
        <dbReference type="EMBL" id="KII70915.1"/>
    </source>
</evidence>
<keyword evidence="3" id="KW-1185">Reference proteome</keyword>
<organism evidence="2 3">
    <name type="scientific">Thelohanellus kitauei</name>
    <name type="common">Myxosporean</name>
    <dbReference type="NCBI Taxonomy" id="669202"/>
    <lineage>
        <taxon>Eukaryota</taxon>
        <taxon>Metazoa</taxon>
        <taxon>Cnidaria</taxon>
        <taxon>Myxozoa</taxon>
        <taxon>Myxosporea</taxon>
        <taxon>Bivalvulida</taxon>
        <taxon>Platysporina</taxon>
        <taxon>Myxobolidae</taxon>
        <taxon>Thelohanellus</taxon>
    </lineage>
</organism>
<feature type="region of interest" description="Disordered" evidence="1">
    <location>
        <begin position="1"/>
        <end position="26"/>
    </location>
</feature>
<reference evidence="2 3" key="1">
    <citation type="journal article" date="2014" name="Genome Biol. Evol.">
        <title>The genome of the myxosporean Thelohanellus kitauei shows adaptations to nutrient acquisition within its fish host.</title>
        <authorList>
            <person name="Yang Y."/>
            <person name="Xiong J."/>
            <person name="Zhou Z."/>
            <person name="Huo F."/>
            <person name="Miao W."/>
            <person name="Ran C."/>
            <person name="Liu Y."/>
            <person name="Zhang J."/>
            <person name="Feng J."/>
            <person name="Wang M."/>
            <person name="Wang M."/>
            <person name="Wang L."/>
            <person name="Yao B."/>
        </authorList>
    </citation>
    <scope>NUCLEOTIDE SEQUENCE [LARGE SCALE GENOMIC DNA]</scope>
    <source>
        <strain evidence="2">Wuqing</strain>
    </source>
</reference>
<gene>
    <name evidence="2" type="ORF">RF11_13172</name>
</gene>
<feature type="compositionally biased region" description="Polar residues" evidence="1">
    <location>
        <begin position="10"/>
        <end position="20"/>
    </location>
</feature>
<dbReference type="Proteomes" id="UP000031668">
    <property type="component" value="Unassembled WGS sequence"/>
</dbReference>
<evidence type="ECO:0000256" key="1">
    <source>
        <dbReference type="SAM" id="MobiDB-lite"/>
    </source>
</evidence>
<comment type="caution">
    <text evidence="2">The sequence shown here is derived from an EMBL/GenBank/DDBJ whole genome shotgun (WGS) entry which is preliminary data.</text>
</comment>
<name>A0A0C2N3J9_THEKT</name>
<sequence>MPSTLKEEQLSSPALGTSDSKTVKTENTLRVKNAPFKRSEQSVQVPEIVVIETKPGTVKSIAAAFDSNTKPPQNEINVEETKNLVKPLLKEVNKVSKSRKL</sequence>
<accession>A0A0C2N3J9</accession>
<proteinExistence type="predicted"/>
<dbReference type="EMBL" id="JWZT01001930">
    <property type="protein sequence ID" value="KII70915.1"/>
    <property type="molecule type" value="Genomic_DNA"/>
</dbReference>
<protein>
    <submittedName>
        <fullName evidence="2">Uncharacterized protein</fullName>
    </submittedName>
</protein>
<dbReference type="AlphaFoldDB" id="A0A0C2N3J9"/>
<evidence type="ECO:0000313" key="3">
    <source>
        <dbReference type="Proteomes" id="UP000031668"/>
    </source>
</evidence>